<proteinExistence type="predicted"/>
<sequence length="574" mass="62812">MPQGDTHLLKKLLLTLFVLIALLAITAFFTLGRPTPPDVQVFRNGQVLTMDGQNRIASAIAVREDRIVAVGDDSDMAPYLEEAEVHDLGGKTLLPGFIDAHGHFPGTGVAAVTVDLNSPPIGTIRSIDDIQQALRTFAAGREPGQWVLALGYDDTLIAEHRHPTREELDAVSTEHPIFVTHVSGHMGVANSRALELAGIDRDSPNPEGGVIVHDRDSGELTGLLEETAMAPVQALGMDFSVGEILTMLDTAIADYASKGVTTAQSGGVDKGVLEGLQLASRIGYIPFRLEIWPFYKMIGPQVLSGEIDVAAMESEWFHADTIKIVSDGSIQGYTGYLSHPYHTPFREDENYRGYPTFEREKLADIVAEIHRAGIQMAIHANGDGAIDDVIYAFEKAQQAHPVEDPRLILIHSQMARDDQLDAMKRLGITPSFFSAHTYYWGDRHRDIFIGPERAMHISPTRSAGERGLRYSVHLDSPVVPMDPILLLWSTVNRVSTSGQVIGADERVPAMDALRAMTIDAAWQIFREDELGSLEVGKYADLVVLDGDPLGDPADLRDLQVVRTVVGGVTIYQRH</sequence>
<evidence type="ECO:0000313" key="3">
    <source>
        <dbReference type="EMBL" id="TXS94864.1"/>
    </source>
</evidence>
<dbReference type="InterPro" id="IPR013108">
    <property type="entry name" value="Amidohydro_3"/>
</dbReference>
<dbReference type="PANTHER" id="PTHR22642:SF2">
    <property type="entry name" value="PROTEIN LONG AFTER FAR-RED 3"/>
    <property type="match status" value="1"/>
</dbReference>
<dbReference type="Gene3D" id="3.20.20.140">
    <property type="entry name" value="Metal-dependent hydrolases"/>
    <property type="match status" value="1"/>
</dbReference>
<dbReference type="SUPFAM" id="SSF51338">
    <property type="entry name" value="Composite domain of metallo-dependent hydrolases"/>
    <property type="match status" value="1"/>
</dbReference>
<keyword evidence="4" id="KW-1185">Reference proteome</keyword>
<organism evidence="3 4">
    <name type="scientific">Parahaliea aestuarii</name>
    <dbReference type="NCBI Taxonomy" id="1852021"/>
    <lineage>
        <taxon>Bacteria</taxon>
        <taxon>Pseudomonadati</taxon>
        <taxon>Pseudomonadota</taxon>
        <taxon>Gammaproteobacteria</taxon>
        <taxon>Cellvibrionales</taxon>
        <taxon>Halieaceae</taxon>
        <taxon>Parahaliea</taxon>
    </lineage>
</organism>
<dbReference type="SUPFAM" id="SSF51556">
    <property type="entry name" value="Metallo-dependent hydrolases"/>
    <property type="match status" value="1"/>
</dbReference>
<dbReference type="Gene3D" id="3.10.310.70">
    <property type="match status" value="1"/>
</dbReference>
<dbReference type="PANTHER" id="PTHR22642">
    <property type="entry name" value="IMIDAZOLONEPROPIONASE"/>
    <property type="match status" value="1"/>
</dbReference>
<protein>
    <submittedName>
        <fullName evidence="3">Amidohydrolase</fullName>
    </submittedName>
</protein>
<evidence type="ECO:0000259" key="2">
    <source>
        <dbReference type="Pfam" id="PF07969"/>
    </source>
</evidence>
<accession>A0A5C9A4C8</accession>
<evidence type="ECO:0000256" key="1">
    <source>
        <dbReference type="SAM" id="Phobius"/>
    </source>
</evidence>
<dbReference type="InterPro" id="IPR033932">
    <property type="entry name" value="YtcJ-like"/>
</dbReference>
<feature type="transmembrane region" description="Helical" evidence="1">
    <location>
        <begin position="12"/>
        <end position="31"/>
    </location>
</feature>
<feature type="domain" description="Amidohydrolase 3" evidence="2">
    <location>
        <begin position="84"/>
        <end position="571"/>
    </location>
</feature>
<comment type="caution">
    <text evidence="3">The sequence shown here is derived from an EMBL/GenBank/DDBJ whole genome shotgun (WGS) entry which is preliminary data.</text>
</comment>
<reference evidence="3 4" key="1">
    <citation type="submission" date="2019-08" db="EMBL/GenBank/DDBJ databases">
        <title>Parahaliea maris sp. nov., isolated from the surface seawater.</title>
        <authorList>
            <person name="Liu Y."/>
        </authorList>
    </citation>
    <scope>NUCLEOTIDE SEQUENCE [LARGE SCALE GENOMIC DNA]</scope>
    <source>
        <strain evidence="3 4">S2-26</strain>
    </source>
</reference>
<dbReference type="Gene3D" id="2.30.40.10">
    <property type="entry name" value="Urease, subunit C, domain 1"/>
    <property type="match status" value="1"/>
</dbReference>
<dbReference type="GO" id="GO:0016810">
    <property type="term" value="F:hydrolase activity, acting on carbon-nitrogen (but not peptide) bonds"/>
    <property type="evidence" value="ECO:0007669"/>
    <property type="project" value="InterPro"/>
</dbReference>
<dbReference type="InterPro" id="IPR032466">
    <property type="entry name" value="Metal_Hydrolase"/>
</dbReference>
<evidence type="ECO:0000313" key="4">
    <source>
        <dbReference type="Proteomes" id="UP000321933"/>
    </source>
</evidence>
<dbReference type="InterPro" id="IPR011059">
    <property type="entry name" value="Metal-dep_hydrolase_composite"/>
</dbReference>
<dbReference type="AlphaFoldDB" id="A0A5C9A4C8"/>
<name>A0A5C9A4C8_9GAMM</name>
<keyword evidence="1" id="KW-1133">Transmembrane helix</keyword>
<keyword evidence="1" id="KW-0472">Membrane</keyword>
<dbReference type="Proteomes" id="UP000321933">
    <property type="component" value="Unassembled WGS sequence"/>
</dbReference>
<dbReference type="CDD" id="cd01300">
    <property type="entry name" value="YtcJ_like"/>
    <property type="match status" value="1"/>
</dbReference>
<dbReference type="Pfam" id="PF07969">
    <property type="entry name" value="Amidohydro_3"/>
    <property type="match status" value="1"/>
</dbReference>
<dbReference type="EMBL" id="VRYZ01000001">
    <property type="protein sequence ID" value="TXS94864.1"/>
    <property type="molecule type" value="Genomic_DNA"/>
</dbReference>
<keyword evidence="1" id="KW-0812">Transmembrane</keyword>
<dbReference type="OrthoDB" id="5734927at2"/>
<gene>
    <name evidence="3" type="ORF">FVW59_02870</name>
</gene>
<keyword evidence="3" id="KW-0378">Hydrolase</keyword>